<dbReference type="GO" id="GO:0005524">
    <property type="term" value="F:ATP binding"/>
    <property type="evidence" value="ECO:0007669"/>
    <property type="project" value="UniProtKB-KW"/>
</dbReference>
<feature type="binding site" evidence="5">
    <location>
        <begin position="100"/>
        <end position="104"/>
    </location>
    <ligand>
        <name>ATP</name>
        <dbReference type="ChEBI" id="CHEBI:30616"/>
    </ligand>
</feature>
<keyword evidence="5" id="KW-0460">Magnesium</keyword>
<dbReference type="InterPro" id="IPR043129">
    <property type="entry name" value="ATPase_NBD"/>
</dbReference>
<keyword evidence="7" id="KW-1185">Reference proteome</keyword>
<feature type="binding site" evidence="5">
    <location>
        <position position="287"/>
    </location>
    <ligand>
        <name>Mg(2+)</name>
        <dbReference type="ChEBI" id="CHEBI:18420"/>
    </ligand>
</feature>
<evidence type="ECO:0000256" key="4">
    <source>
        <dbReference type="ARBA" id="ARBA00022840"/>
    </source>
</evidence>
<dbReference type="GO" id="GO:0006085">
    <property type="term" value="P:acetyl-CoA biosynthetic process"/>
    <property type="evidence" value="ECO:0007669"/>
    <property type="project" value="UniProtKB-UniRule"/>
</dbReference>
<evidence type="ECO:0000256" key="3">
    <source>
        <dbReference type="ARBA" id="ARBA00022777"/>
    </source>
</evidence>
<comment type="similarity">
    <text evidence="5">Belongs to the acetokinase family.</text>
</comment>
<comment type="catalytic activity">
    <reaction evidence="5">
        <text>acetate + ATP = acetyl phosphate + ADP</text>
        <dbReference type="Rhea" id="RHEA:11352"/>
        <dbReference type="ChEBI" id="CHEBI:22191"/>
        <dbReference type="ChEBI" id="CHEBI:30089"/>
        <dbReference type="ChEBI" id="CHEBI:30616"/>
        <dbReference type="ChEBI" id="CHEBI:456216"/>
        <dbReference type="EC" id="2.7.2.1"/>
    </reaction>
</comment>
<dbReference type="InterPro" id="IPR023865">
    <property type="entry name" value="Aliphatic_acid_kinase_CS"/>
</dbReference>
<dbReference type="Proteomes" id="UP000799766">
    <property type="component" value="Unassembled WGS sequence"/>
</dbReference>
<evidence type="ECO:0000256" key="2">
    <source>
        <dbReference type="ARBA" id="ARBA00022741"/>
    </source>
</evidence>
<dbReference type="AlphaFoldDB" id="A0A6A6NXJ0"/>
<dbReference type="EC" id="2.7.2.1" evidence="5"/>
<name>A0A6A6NXJ0_9PEZI</name>
<dbReference type="InterPro" id="IPR000890">
    <property type="entry name" value="Aliphatic_acid_kin_short-chain"/>
</dbReference>
<keyword evidence="1 5" id="KW-0808">Transferase</keyword>
<proteinExistence type="inferred from homology"/>
<dbReference type="GO" id="GO:0006083">
    <property type="term" value="P:acetate metabolic process"/>
    <property type="evidence" value="ECO:0007669"/>
    <property type="project" value="TreeGrafter"/>
</dbReference>
<protein>
    <recommendedName>
        <fullName evidence="5">Probable acetate kinase</fullName>
        <ecNumber evidence="5">2.7.2.1</ecNumber>
    </recommendedName>
    <alternativeName>
        <fullName evidence="5">Acetokinase</fullName>
    </alternativeName>
</protein>
<gene>
    <name evidence="6" type="ORF">BDY21DRAFT_347102</name>
</gene>
<keyword evidence="3 5" id="KW-0418">Kinase</keyword>
<dbReference type="PRINTS" id="PR00471">
    <property type="entry name" value="ACETATEKNASE"/>
</dbReference>
<dbReference type="InterPro" id="IPR004372">
    <property type="entry name" value="Ac/propionate_kinase"/>
</dbReference>
<dbReference type="PROSITE" id="PS01076">
    <property type="entry name" value="ACETATE_KINASE_2"/>
    <property type="match status" value="1"/>
</dbReference>
<keyword evidence="5" id="KW-0479">Metal-binding</keyword>
<comment type="pathway">
    <text evidence="5">Metabolic intermediate biosynthesis; acetyl-CoA biosynthesis; acetyl-CoA from acetate: step 1/2.</text>
</comment>
<dbReference type="HAMAP" id="MF_00020">
    <property type="entry name" value="Acetate_kinase"/>
    <property type="match status" value="1"/>
</dbReference>
<comment type="caution">
    <text evidence="5">Lacks conserved residue(s) required for the propagation of feature annotation.</text>
</comment>
<dbReference type="PANTHER" id="PTHR21060">
    <property type="entry name" value="ACETATE KINASE"/>
    <property type="match status" value="1"/>
</dbReference>
<dbReference type="UniPathway" id="UPA00340">
    <property type="reaction ID" value="UER00458"/>
</dbReference>
<feature type="active site" description="Proton donor/acceptor" evidence="5">
    <location>
        <position position="40"/>
    </location>
</feature>
<sequence>MYHHIAELSDLAPLHNAAALRLIRTISEQLPTSIPLAFFDTSFHSTLPPHVRTYPISPARAQKNKLRKYGFHGLSYASILRHTSASLGKAKERVSIIALHLGSGASACAIRDGASLDTSMGITPLAGLPGATRSGSVDPSLVFHYTHNAGKPSRAASKELHVTRAEEILNKECGWKALAGTTDFGVVSEGRSEEARLAFDIFVDRVVGFVGSYFVKLGGRVDALVFAGGIGEKGAKLRREVVRAVECLGYGVDEGKNEAVGKGDEEGVVVEIGKEGCRRVLVVKTDEQSEMALGCMEVAGKIEAAK</sequence>
<dbReference type="GO" id="GO:0008776">
    <property type="term" value="F:acetate kinase activity"/>
    <property type="evidence" value="ECO:0007669"/>
    <property type="project" value="UniProtKB-UniRule"/>
</dbReference>
<feature type="site" description="Transition state stabilizer" evidence="5">
    <location>
        <position position="133"/>
    </location>
</feature>
<dbReference type="SUPFAM" id="SSF53067">
    <property type="entry name" value="Actin-like ATPase domain"/>
    <property type="match status" value="2"/>
</dbReference>
<organism evidence="6 7">
    <name type="scientific">Lineolata rhizophorae</name>
    <dbReference type="NCBI Taxonomy" id="578093"/>
    <lineage>
        <taxon>Eukaryota</taxon>
        <taxon>Fungi</taxon>
        <taxon>Dikarya</taxon>
        <taxon>Ascomycota</taxon>
        <taxon>Pezizomycotina</taxon>
        <taxon>Dothideomycetes</taxon>
        <taxon>Dothideomycetes incertae sedis</taxon>
        <taxon>Lineolatales</taxon>
        <taxon>Lineolataceae</taxon>
        <taxon>Lineolata</taxon>
    </lineage>
</organism>
<dbReference type="PANTHER" id="PTHR21060:SF15">
    <property type="entry name" value="ACETATE KINASE-RELATED"/>
    <property type="match status" value="1"/>
</dbReference>
<evidence type="ECO:0000313" key="7">
    <source>
        <dbReference type="Proteomes" id="UP000799766"/>
    </source>
</evidence>
<dbReference type="Pfam" id="PF00871">
    <property type="entry name" value="Acetate_kinase"/>
    <property type="match status" value="1"/>
</dbReference>
<dbReference type="Gene3D" id="3.30.420.40">
    <property type="match status" value="2"/>
</dbReference>
<keyword evidence="4 5" id="KW-0067">ATP-binding</keyword>
<accession>A0A6A6NXJ0</accession>
<evidence type="ECO:0000256" key="1">
    <source>
        <dbReference type="ARBA" id="ARBA00022679"/>
    </source>
</evidence>
<dbReference type="GO" id="GO:0000287">
    <property type="term" value="F:magnesium ion binding"/>
    <property type="evidence" value="ECO:0007669"/>
    <property type="project" value="UniProtKB-UniRule"/>
</dbReference>
<evidence type="ECO:0000256" key="5">
    <source>
        <dbReference type="HAMAP-Rule" id="MF_03131"/>
    </source>
</evidence>
<comment type="cofactor">
    <cofactor evidence="5">
        <name>Mg(2+)</name>
        <dbReference type="ChEBI" id="CHEBI:18420"/>
    </cofactor>
</comment>
<evidence type="ECO:0000313" key="6">
    <source>
        <dbReference type="EMBL" id="KAF2456421.1"/>
    </source>
</evidence>
<dbReference type="OrthoDB" id="67445at2759"/>
<feature type="site" description="Transition state stabilizer" evidence="5">
    <location>
        <position position="72"/>
    </location>
</feature>
<keyword evidence="2 5" id="KW-0547">Nucleotide-binding</keyword>
<reference evidence="6" key="1">
    <citation type="journal article" date="2020" name="Stud. Mycol.">
        <title>101 Dothideomycetes genomes: a test case for predicting lifestyles and emergence of pathogens.</title>
        <authorList>
            <person name="Haridas S."/>
            <person name="Albert R."/>
            <person name="Binder M."/>
            <person name="Bloem J."/>
            <person name="Labutti K."/>
            <person name="Salamov A."/>
            <person name="Andreopoulos B."/>
            <person name="Baker S."/>
            <person name="Barry K."/>
            <person name="Bills G."/>
            <person name="Bluhm B."/>
            <person name="Cannon C."/>
            <person name="Castanera R."/>
            <person name="Culley D."/>
            <person name="Daum C."/>
            <person name="Ezra D."/>
            <person name="Gonzalez J."/>
            <person name="Henrissat B."/>
            <person name="Kuo A."/>
            <person name="Liang C."/>
            <person name="Lipzen A."/>
            <person name="Lutzoni F."/>
            <person name="Magnuson J."/>
            <person name="Mondo S."/>
            <person name="Nolan M."/>
            <person name="Ohm R."/>
            <person name="Pangilinan J."/>
            <person name="Park H.-J."/>
            <person name="Ramirez L."/>
            <person name="Alfaro M."/>
            <person name="Sun H."/>
            <person name="Tritt A."/>
            <person name="Yoshinaga Y."/>
            <person name="Zwiers L.-H."/>
            <person name="Turgeon B."/>
            <person name="Goodwin S."/>
            <person name="Spatafora J."/>
            <person name="Crous P."/>
            <person name="Grigoriev I."/>
        </authorList>
    </citation>
    <scope>NUCLEOTIDE SEQUENCE</scope>
    <source>
        <strain evidence="6">ATCC 16933</strain>
    </source>
</reference>
<dbReference type="EMBL" id="MU001683">
    <property type="protein sequence ID" value="KAF2456421.1"/>
    <property type="molecule type" value="Genomic_DNA"/>
</dbReference>